<feature type="transmembrane region" description="Helical" evidence="6">
    <location>
        <begin position="347"/>
        <end position="369"/>
    </location>
</feature>
<dbReference type="InterPro" id="IPR036259">
    <property type="entry name" value="MFS_trans_sf"/>
</dbReference>
<feature type="transmembrane region" description="Helical" evidence="6">
    <location>
        <begin position="55"/>
        <end position="75"/>
    </location>
</feature>
<proteinExistence type="predicted"/>
<keyword evidence="4 6" id="KW-1133">Transmembrane helix</keyword>
<accession>A0A852US13</accession>
<dbReference type="Proteomes" id="UP000576393">
    <property type="component" value="Unassembled WGS sequence"/>
</dbReference>
<feature type="transmembrane region" description="Helical" evidence="6">
    <location>
        <begin position="140"/>
        <end position="169"/>
    </location>
</feature>
<dbReference type="EMBL" id="JACCCO010000001">
    <property type="protein sequence ID" value="NYF38999.1"/>
    <property type="molecule type" value="Genomic_DNA"/>
</dbReference>
<evidence type="ECO:0000256" key="6">
    <source>
        <dbReference type="SAM" id="Phobius"/>
    </source>
</evidence>
<comment type="subcellular location">
    <subcellularLocation>
        <location evidence="1">Cell membrane</location>
        <topology evidence="1">Multi-pass membrane protein</topology>
    </subcellularLocation>
</comment>
<keyword evidence="8" id="KW-1185">Reference proteome</keyword>
<dbReference type="SUPFAM" id="SSF103473">
    <property type="entry name" value="MFS general substrate transporter"/>
    <property type="match status" value="1"/>
</dbReference>
<evidence type="ECO:0000256" key="2">
    <source>
        <dbReference type="ARBA" id="ARBA00022475"/>
    </source>
</evidence>
<organism evidence="7 8">
    <name type="scientific">Streptosporangium sandarakinum</name>
    <dbReference type="NCBI Taxonomy" id="1260955"/>
    <lineage>
        <taxon>Bacteria</taxon>
        <taxon>Bacillati</taxon>
        <taxon>Actinomycetota</taxon>
        <taxon>Actinomycetes</taxon>
        <taxon>Streptosporangiales</taxon>
        <taxon>Streptosporangiaceae</taxon>
        <taxon>Streptosporangium</taxon>
    </lineage>
</organism>
<keyword evidence="2" id="KW-1003">Cell membrane</keyword>
<name>A0A852US13_9ACTN</name>
<dbReference type="PANTHER" id="PTHR23513:SF11">
    <property type="entry name" value="STAPHYLOFERRIN A TRANSPORTER"/>
    <property type="match status" value="1"/>
</dbReference>
<evidence type="ECO:0000256" key="3">
    <source>
        <dbReference type="ARBA" id="ARBA00022692"/>
    </source>
</evidence>
<dbReference type="CDD" id="cd06173">
    <property type="entry name" value="MFS_MefA_like"/>
    <property type="match status" value="1"/>
</dbReference>
<dbReference type="GO" id="GO:0022857">
    <property type="term" value="F:transmembrane transporter activity"/>
    <property type="evidence" value="ECO:0007669"/>
    <property type="project" value="InterPro"/>
</dbReference>
<evidence type="ECO:0000256" key="4">
    <source>
        <dbReference type="ARBA" id="ARBA00022989"/>
    </source>
</evidence>
<evidence type="ECO:0000256" key="5">
    <source>
        <dbReference type="ARBA" id="ARBA00023136"/>
    </source>
</evidence>
<comment type="caution">
    <text evidence="7">The sequence shown here is derived from an EMBL/GenBank/DDBJ whole genome shotgun (WGS) entry which is preliminary data.</text>
</comment>
<keyword evidence="3 6" id="KW-0812">Transmembrane</keyword>
<evidence type="ECO:0000256" key="1">
    <source>
        <dbReference type="ARBA" id="ARBA00004651"/>
    </source>
</evidence>
<keyword evidence="5 6" id="KW-0472">Membrane</keyword>
<feature type="transmembrane region" description="Helical" evidence="6">
    <location>
        <begin position="262"/>
        <end position="281"/>
    </location>
</feature>
<sequence length="418" mass="42301">MSEAARPATYRAVFGVAEFRALWLTAVLSRAGTQIARVALAVLAYQRTGSPAVTALVYALTLLPAIVGGSVLGGLADRYPRRTLLAVCALSRAALVALIAVPGIPLTVLCALVFLVQLIDSPARTAQMAMTPDILTGEAYSLGVAALTLTNQLIALVAFAAGGVLVAAVGPGGSLLVNAAAFALMAPVARWGLRHRPAARPGRPGGRRWPRDPEGGARQILASPPLRSLLALALLAGFHVVPESLAAPYAAELGLGSREVGLLMASIPLGTVAGVFLFTRFVPLPARLASLGPLAVAAGLPLVLSALLPGLVPALALWALSGLLSAYQVTANTEFTRLAPPERRGRLLGLAGSALTGAQGVGMILSGVLADHLGVSRTLAVAGAGGCLAGLLAAAGWRRARRTPEVHAPAPSGAAASG</sequence>
<reference evidence="7 8" key="1">
    <citation type="submission" date="2020-07" db="EMBL/GenBank/DDBJ databases">
        <title>Sequencing the genomes of 1000 actinobacteria strains.</title>
        <authorList>
            <person name="Klenk H.-P."/>
        </authorList>
    </citation>
    <scope>NUCLEOTIDE SEQUENCE [LARGE SCALE GENOMIC DNA]</scope>
    <source>
        <strain evidence="7 8">DSM 45763</strain>
    </source>
</reference>
<protein>
    <submittedName>
        <fullName evidence="7">Putative MFS family arabinose efflux permease</fullName>
    </submittedName>
</protein>
<dbReference type="Pfam" id="PF07690">
    <property type="entry name" value="MFS_1"/>
    <property type="match status" value="1"/>
</dbReference>
<feature type="transmembrane region" description="Helical" evidence="6">
    <location>
        <begin position="375"/>
        <end position="397"/>
    </location>
</feature>
<evidence type="ECO:0000313" key="8">
    <source>
        <dbReference type="Proteomes" id="UP000576393"/>
    </source>
</evidence>
<evidence type="ECO:0000313" key="7">
    <source>
        <dbReference type="EMBL" id="NYF38999.1"/>
    </source>
</evidence>
<feature type="transmembrane region" description="Helical" evidence="6">
    <location>
        <begin position="95"/>
        <end position="119"/>
    </location>
</feature>
<gene>
    <name evidence="7" type="ORF">HDA43_001158</name>
</gene>
<feature type="transmembrane region" description="Helical" evidence="6">
    <location>
        <begin position="175"/>
        <end position="193"/>
    </location>
</feature>
<dbReference type="Gene3D" id="1.20.1250.20">
    <property type="entry name" value="MFS general substrate transporter like domains"/>
    <property type="match status" value="1"/>
</dbReference>
<dbReference type="RefSeq" id="WP_179818676.1">
    <property type="nucleotide sequence ID" value="NZ_JACCCO010000001.1"/>
</dbReference>
<dbReference type="GO" id="GO:0005886">
    <property type="term" value="C:plasma membrane"/>
    <property type="evidence" value="ECO:0007669"/>
    <property type="project" value="UniProtKB-SubCell"/>
</dbReference>
<dbReference type="InterPro" id="IPR011701">
    <property type="entry name" value="MFS"/>
</dbReference>
<dbReference type="AlphaFoldDB" id="A0A852US13"/>
<dbReference type="PANTHER" id="PTHR23513">
    <property type="entry name" value="INTEGRAL MEMBRANE EFFLUX PROTEIN-RELATED"/>
    <property type="match status" value="1"/>
</dbReference>